<organism evidence="5 6">
    <name type="scientific">Symbiodinium natans</name>
    <dbReference type="NCBI Taxonomy" id="878477"/>
    <lineage>
        <taxon>Eukaryota</taxon>
        <taxon>Sar</taxon>
        <taxon>Alveolata</taxon>
        <taxon>Dinophyceae</taxon>
        <taxon>Suessiales</taxon>
        <taxon>Symbiodiniaceae</taxon>
        <taxon>Symbiodinium</taxon>
    </lineage>
</organism>
<feature type="repeat" description="ANK" evidence="1">
    <location>
        <begin position="246"/>
        <end position="278"/>
    </location>
</feature>
<accession>A0A812RPM5</accession>
<dbReference type="EMBL" id="CAJNDS010002360">
    <property type="protein sequence ID" value="CAE7448799.1"/>
    <property type="molecule type" value="Genomic_DNA"/>
</dbReference>
<evidence type="ECO:0000256" key="1">
    <source>
        <dbReference type="PROSITE-ProRule" id="PRU00023"/>
    </source>
</evidence>
<comment type="caution">
    <text evidence="5">The sequence shown here is derived from an EMBL/GenBank/DDBJ whole genome shotgun (WGS) entry which is preliminary data.</text>
</comment>
<evidence type="ECO:0000313" key="6">
    <source>
        <dbReference type="Proteomes" id="UP000604046"/>
    </source>
</evidence>
<evidence type="ECO:0000256" key="3">
    <source>
        <dbReference type="SAM" id="MobiDB-lite"/>
    </source>
</evidence>
<keyword evidence="2" id="KW-0479">Metal-binding</keyword>
<keyword evidence="6" id="KW-1185">Reference proteome</keyword>
<dbReference type="PROSITE" id="PS50966">
    <property type="entry name" value="ZF_SWIM"/>
    <property type="match status" value="1"/>
</dbReference>
<dbReference type="Proteomes" id="UP000604046">
    <property type="component" value="Unassembled WGS sequence"/>
</dbReference>
<dbReference type="AlphaFoldDB" id="A0A812RPM5"/>
<name>A0A812RPM5_9DINO</name>
<dbReference type="GO" id="GO:0008270">
    <property type="term" value="F:zinc ion binding"/>
    <property type="evidence" value="ECO:0007669"/>
    <property type="project" value="UniProtKB-KW"/>
</dbReference>
<dbReference type="InterPro" id="IPR036770">
    <property type="entry name" value="Ankyrin_rpt-contain_sf"/>
</dbReference>
<evidence type="ECO:0000256" key="2">
    <source>
        <dbReference type="PROSITE-ProRule" id="PRU00325"/>
    </source>
</evidence>
<dbReference type="InterPro" id="IPR007527">
    <property type="entry name" value="Znf_SWIM"/>
</dbReference>
<evidence type="ECO:0000313" key="5">
    <source>
        <dbReference type="EMBL" id="CAE7448799.1"/>
    </source>
</evidence>
<dbReference type="OrthoDB" id="2422225at2759"/>
<feature type="region of interest" description="Disordered" evidence="3">
    <location>
        <begin position="111"/>
        <end position="142"/>
    </location>
</feature>
<dbReference type="InterPro" id="IPR002110">
    <property type="entry name" value="Ankyrin_rpt"/>
</dbReference>
<dbReference type="Pfam" id="PF04434">
    <property type="entry name" value="SWIM"/>
    <property type="match status" value="1"/>
</dbReference>
<protein>
    <recommendedName>
        <fullName evidence="4">SWIM-type domain-containing protein</fullName>
    </recommendedName>
</protein>
<evidence type="ECO:0000259" key="4">
    <source>
        <dbReference type="PROSITE" id="PS50966"/>
    </source>
</evidence>
<keyword evidence="2" id="KW-0862">Zinc</keyword>
<proteinExistence type="predicted"/>
<feature type="domain" description="SWIM-type" evidence="4">
    <location>
        <begin position="61"/>
        <end position="100"/>
    </location>
</feature>
<dbReference type="PROSITE" id="PS50297">
    <property type="entry name" value="ANK_REP_REGION"/>
    <property type="match status" value="1"/>
</dbReference>
<dbReference type="PROSITE" id="PS50088">
    <property type="entry name" value="ANK_REPEAT"/>
    <property type="match status" value="1"/>
</dbReference>
<reference evidence="5" key="1">
    <citation type="submission" date="2021-02" db="EMBL/GenBank/DDBJ databases">
        <authorList>
            <person name="Dougan E. K."/>
            <person name="Rhodes N."/>
            <person name="Thang M."/>
            <person name="Chan C."/>
        </authorList>
    </citation>
    <scope>NUCLEOTIDE SEQUENCE</scope>
</reference>
<dbReference type="SUPFAM" id="SSF48403">
    <property type="entry name" value="Ankyrin repeat"/>
    <property type="match status" value="1"/>
</dbReference>
<dbReference type="Pfam" id="PF12796">
    <property type="entry name" value="Ank_2"/>
    <property type="match status" value="1"/>
</dbReference>
<sequence length="320" mass="33747">MEIMEELPCNDDIAAVTKGANPGSVTKAMQLLKQRAVKIVGRCLDGGVAAEVQSESGPRAYTVRLGRDGTGQVDARCSCVDFRTRGGLCKHGAAAAIFLVQVGHELPQVATAASGPLKRPRSERPPATPTRNVPAPSTPEAVEEALPALKRPQFPKAKSTTASAVSQAQRGFFLRQLQTAAAGGNHAAFIRDIHRFHEPLGETETAELLHKAIVGNDATGAEKVVHALLARSEGEAAARAGVRDALGRTPLHAAVAASRLEICRALLSANADPGLLDGHGISAVELASRRKLDTSKGDWRHEADPFHELLKEAMTTAKAT</sequence>
<dbReference type="SMART" id="SM00248">
    <property type="entry name" value="ANK"/>
    <property type="match status" value="1"/>
</dbReference>
<keyword evidence="2" id="KW-0863">Zinc-finger</keyword>
<keyword evidence="1" id="KW-0040">ANK repeat</keyword>
<dbReference type="Gene3D" id="1.25.40.20">
    <property type="entry name" value="Ankyrin repeat-containing domain"/>
    <property type="match status" value="1"/>
</dbReference>
<gene>
    <name evidence="5" type="ORF">SNAT2548_LOCUS24511</name>
</gene>